<dbReference type="OrthoDB" id="10759at2157"/>
<dbReference type="GeneID" id="9346403"/>
<dbReference type="InterPro" id="IPR004038">
    <property type="entry name" value="Ribosomal_eL8/eL30/eS12/Gad45"/>
</dbReference>
<evidence type="ECO:0000256" key="3">
    <source>
        <dbReference type="ARBA" id="ARBA00023274"/>
    </source>
</evidence>
<dbReference type="AlphaFoldDB" id="D7E755"/>
<dbReference type="Proteomes" id="UP000000391">
    <property type="component" value="Chromosome"/>
</dbReference>
<evidence type="ECO:0000259" key="6">
    <source>
        <dbReference type="Pfam" id="PF01248"/>
    </source>
</evidence>
<dbReference type="KEGG" id="mev:Metev_0779"/>
<evidence type="ECO:0000256" key="5">
    <source>
        <dbReference type="HAMAP-Rule" id="MF_00481"/>
    </source>
</evidence>
<dbReference type="HOGENOM" id="CLU_130502_1_0_2"/>
<dbReference type="GO" id="GO:0006412">
    <property type="term" value="P:translation"/>
    <property type="evidence" value="ECO:0007669"/>
    <property type="project" value="UniProtKB-UniRule"/>
</dbReference>
<dbReference type="RefSeq" id="WP_013194247.1">
    <property type="nucleotide sequence ID" value="NC_014253.1"/>
</dbReference>
<keyword evidence="8" id="KW-1185">Reference proteome</keyword>
<dbReference type="InterPro" id="IPR029064">
    <property type="entry name" value="Ribosomal_eL30-like_sf"/>
</dbReference>
<dbReference type="GO" id="GO:0003723">
    <property type="term" value="F:RNA binding"/>
    <property type="evidence" value="ECO:0007669"/>
    <property type="project" value="InterPro"/>
</dbReference>
<dbReference type="GO" id="GO:0022625">
    <property type="term" value="C:cytosolic large ribosomal subunit"/>
    <property type="evidence" value="ECO:0007669"/>
    <property type="project" value="InterPro"/>
</dbReference>
<accession>D7E755</accession>
<dbReference type="PANTHER" id="PTHR11449">
    <property type="entry name" value="RIBOSOMAL PROTEIN L30"/>
    <property type="match status" value="1"/>
</dbReference>
<dbReference type="Pfam" id="PF01248">
    <property type="entry name" value="Ribosomal_L7Ae"/>
    <property type="match status" value="1"/>
</dbReference>
<evidence type="ECO:0000256" key="2">
    <source>
        <dbReference type="ARBA" id="ARBA00022980"/>
    </source>
</evidence>
<evidence type="ECO:0000313" key="7">
    <source>
        <dbReference type="EMBL" id="ADI73679.1"/>
    </source>
</evidence>
<dbReference type="InterPro" id="IPR039109">
    <property type="entry name" value="Ribosomal_eL30-like"/>
</dbReference>
<dbReference type="PROSITE" id="PS00993">
    <property type="entry name" value="RIBOSOMAL_L30E_2"/>
    <property type="match status" value="1"/>
</dbReference>
<dbReference type="EMBL" id="CP002069">
    <property type="protein sequence ID" value="ADI73679.1"/>
    <property type="molecule type" value="Genomic_DNA"/>
</dbReference>
<dbReference type="InterPro" id="IPR000231">
    <property type="entry name" value="Ribosomal_eL30"/>
</dbReference>
<organism evidence="7 8">
    <name type="scientific">Methanohalobium evestigatum (strain ATCC BAA-1072 / DSM 3721 / NBRC 107634 / OCM 161 / Z-7303)</name>
    <dbReference type="NCBI Taxonomy" id="644295"/>
    <lineage>
        <taxon>Archaea</taxon>
        <taxon>Methanobacteriati</taxon>
        <taxon>Methanobacteriota</taxon>
        <taxon>Stenosarchaea group</taxon>
        <taxon>Methanomicrobia</taxon>
        <taxon>Methanosarcinales</taxon>
        <taxon>Methanosarcinaceae</taxon>
        <taxon>Methanohalobium</taxon>
    </lineage>
</organism>
<dbReference type="NCBIfam" id="NF002172">
    <property type="entry name" value="PRK01018.1"/>
    <property type="match status" value="1"/>
</dbReference>
<protein>
    <recommendedName>
        <fullName evidence="4 5">Large ribosomal subunit protein eL30</fullName>
    </recommendedName>
</protein>
<dbReference type="HAMAP" id="MF_00481">
    <property type="entry name" value="Ribosomal_eL30"/>
    <property type="match status" value="1"/>
</dbReference>
<evidence type="ECO:0000256" key="1">
    <source>
        <dbReference type="ARBA" id="ARBA00007326"/>
    </source>
</evidence>
<dbReference type="InterPro" id="IPR022991">
    <property type="entry name" value="Ribosomal_eL30_CS"/>
</dbReference>
<evidence type="ECO:0000313" key="8">
    <source>
        <dbReference type="Proteomes" id="UP000000391"/>
    </source>
</evidence>
<dbReference type="GO" id="GO:0003735">
    <property type="term" value="F:structural constituent of ribosome"/>
    <property type="evidence" value="ECO:0007669"/>
    <property type="project" value="InterPro"/>
</dbReference>
<proteinExistence type="inferred from homology"/>
<keyword evidence="3 5" id="KW-0687">Ribonucleoprotein</keyword>
<feature type="domain" description="Ribosomal protein eL8/eL30/eS12/Gadd45" evidence="6">
    <location>
        <begin position="8"/>
        <end position="95"/>
    </location>
</feature>
<comment type="similarity">
    <text evidence="1 5">Belongs to the eukaryotic ribosomal protein eL30 family.</text>
</comment>
<keyword evidence="2 5" id="KW-0689">Ribosomal protein</keyword>
<dbReference type="Gene3D" id="3.30.1330.30">
    <property type="match status" value="1"/>
</dbReference>
<sequence length="98" mass="10190">MSNKNISIDKALLSVLRTGSVVIGSKRTIESAEKSEAEMIVLSANCPENVKSKINSTGIPVLNYSGTSVELGASCGKPFSIAAMAIIDPGESNILSSF</sequence>
<evidence type="ECO:0000256" key="4">
    <source>
        <dbReference type="ARBA" id="ARBA00035231"/>
    </source>
</evidence>
<name>D7E755_METEZ</name>
<dbReference type="STRING" id="644295.Metev_0779"/>
<dbReference type="SUPFAM" id="SSF55315">
    <property type="entry name" value="L30e-like"/>
    <property type="match status" value="1"/>
</dbReference>
<gene>
    <name evidence="5" type="primary">rpl30e</name>
    <name evidence="7" type="ordered locus">Metev_0779</name>
</gene>
<reference evidence="7 8" key="1">
    <citation type="submission" date="2010-06" db="EMBL/GenBank/DDBJ databases">
        <title>Complete sequence chromosome of Methanohalobium evestigatum Z-7303.</title>
        <authorList>
            <consortium name="US DOE Joint Genome Institute"/>
            <person name="Lucas S."/>
            <person name="Copeland A."/>
            <person name="Lapidus A."/>
            <person name="Cheng J.-F."/>
            <person name="Bruce D."/>
            <person name="Goodwin L."/>
            <person name="Pitluck S."/>
            <person name="Saunders E."/>
            <person name="Detter J.C."/>
            <person name="Han C."/>
            <person name="Tapia R."/>
            <person name="Land M."/>
            <person name="Hauser L."/>
            <person name="Kyrpides N."/>
            <person name="Mikhailova N."/>
            <person name="Sieprawska-Lupa M."/>
            <person name="Whitman W.B."/>
            <person name="Anderson I."/>
            <person name="Woyke T."/>
        </authorList>
    </citation>
    <scope>NUCLEOTIDE SEQUENCE [LARGE SCALE GENOMIC DNA]</scope>
    <source>
        <strain evidence="8">ATCC BAA-1072 / DSM 3721 / NBRC 107634 / OCM 161 / Z-7303</strain>
    </source>
</reference>